<evidence type="ECO:0000256" key="3">
    <source>
        <dbReference type="ARBA" id="ARBA00023002"/>
    </source>
</evidence>
<keyword evidence="5" id="KW-1185">Reference proteome</keyword>
<gene>
    <name evidence="4" type="ORF">LTR84_005832</name>
</gene>
<dbReference type="EMBL" id="JAVRRD010000022">
    <property type="protein sequence ID" value="KAK5048162.1"/>
    <property type="molecule type" value="Genomic_DNA"/>
</dbReference>
<dbReference type="InterPro" id="IPR020904">
    <property type="entry name" value="Sc_DH/Rdtase_CS"/>
</dbReference>
<sequence>MSSCAIYPDLAGKIALIMGIGQVGSTESKIWGNGAAIASILCQNKVKVFGCDLNLAAAEFTARRLHDMNGICDVMAADVTKLTDVQKVVDTVMAKYGRIDILVNNVGLTTSGDPVSLPEAIWDRQLEVNLKSVYLCCHVVLPIMERQKSGSVVNNASIAGLRYLGKPQVAYNSAKAAVIHFTKVTGVLYAGKGIRMNSVVPGFIHTPLVEKFGQSELASDRETFRKITEHNVPMGRMGDSFDVANAAVFLASDAAKYITAQEIVVDGGLTSSTGT</sequence>
<reference evidence="4 5" key="1">
    <citation type="submission" date="2023-08" db="EMBL/GenBank/DDBJ databases">
        <title>Black Yeasts Isolated from many extreme environments.</title>
        <authorList>
            <person name="Coleine C."/>
            <person name="Stajich J.E."/>
            <person name="Selbmann L."/>
        </authorList>
    </citation>
    <scope>NUCLEOTIDE SEQUENCE [LARGE SCALE GENOMIC DNA]</scope>
    <source>
        <strain evidence="4 5">CCFEE 5792</strain>
    </source>
</reference>
<dbReference type="CDD" id="cd05233">
    <property type="entry name" value="SDR_c"/>
    <property type="match status" value="1"/>
</dbReference>
<evidence type="ECO:0000256" key="2">
    <source>
        <dbReference type="ARBA" id="ARBA00022857"/>
    </source>
</evidence>
<proteinExistence type="inferred from homology"/>
<protein>
    <submittedName>
        <fullName evidence="4">Uncharacterized protein</fullName>
    </submittedName>
</protein>
<accession>A0AAV9N2W3</accession>
<dbReference type="AlphaFoldDB" id="A0AAV9N2W3"/>
<dbReference type="GeneID" id="89974006"/>
<dbReference type="Pfam" id="PF13561">
    <property type="entry name" value="adh_short_C2"/>
    <property type="match status" value="1"/>
</dbReference>
<evidence type="ECO:0000313" key="5">
    <source>
        <dbReference type="Proteomes" id="UP001358417"/>
    </source>
</evidence>
<evidence type="ECO:0000256" key="1">
    <source>
        <dbReference type="ARBA" id="ARBA00006484"/>
    </source>
</evidence>
<keyword evidence="3" id="KW-0560">Oxidoreductase</keyword>
<name>A0AAV9N2W3_9EURO</name>
<dbReference type="RefSeq" id="XP_064703620.1">
    <property type="nucleotide sequence ID" value="XM_064849396.1"/>
</dbReference>
<keyword evidence="2" id="KW-0521">NADP</keyword>
<comment type="similarity">
    <text evidence="1">Belongs to the short-chain dehydrogenases/reductases (SDR) family.</text>
</comment>
<organism evidence="4 5">
    <name type="scientific">Exophiala bonariae</name>
    <dbReference type="NCBI Taxonomy" id="1690606"/>
    <lineage>
        <taxon>Eukaryota</taxon>
        <taxon>Fungi</taxon>
        <taxon>Dikarya</taxon>
        <taxon>Ascomycota</taxon>
        <taxon>Pezizomycotina</taxon>
        <taxon>Eurotiomycetes</taxon>
        <taxon>Chaetothyriomycetidae</taxon>
        <taxon>Chaetothyriales</taxon>
        <taxon>Herpotrichiellaceae</taxon>
        <taxon>Exophiala</taxon>
    </lineage>
</organism>
<dbReference type="PANTHER" id="PTHR42760">
    <property type="entry name" value="SHORT-CHAIN DEHYDROGENASES/REDUCTASES FAMILY MEMBER"/>
    <property type="match status" value="1"/>
</dbReference>
<comment type="caution">
    <text evidence="4">The sequence shown here is derived from an EMBL/GenBank/DDBJ whole genome shotgun (WGS) entry which is preliminary data.</text>
</comment>
<dbReference type="Gene3D" id="3.40.50.720">
    <property type="entry name" value="NAD(P)-binding Rossmann-like Domain"/>
    <property type="match status" value="1"/>
</dbReference>
<dbReference type="PRINTS" id="PR00081">
    <property type="entry name" value="GDHRDH"/>
</dbReference>
<dbReference type="FunFam" id="3.40.50.720:FF:000084">
    <property type="entry name" value="Short-chain dehydrogenase reductase"/>
    <property type="match status" value="1"/>
</dbReference>
<dbReference type="SUPFAM" id="SSF51735">
    <property type="entry name" value="NAD(P)-binding Rossmann-fold domains"/>
    <property type="match status" value="1"/>
</dbReference>
<evidence type="ECO:0000313" key="4">
    <source>
        <dbReference type="EMBL" id="KAK5048162.1"/>
    </source>
</evidence>
<dbReference type="InterPro" id="IPR002347">
    <property type="entry name" value="SDR_fam"/>
</dbReference>
<dbReference type="InterPro" id="IPR036291">
    <property type="entry name" value="NAD(P)-bd_dom_sf"/>
</dbReference>
<dbReference type="GO" id="GO:0016616">
    <property type="term" value="F:oxidoreductase activity, acting on the CH-OH group of donors, NAD or NADP as acceptor"/>
    <property type="evidence" value="ECO:0007669"/>
    <property type="project" value="TreeGrafter"/>
</dbReference>
<dbReference type="PRINTS" id="PR00080">
    <property type="entry name" value="SDRFAMILY"/>
</dbReference>
<dbReference type="PANTHER" id="PTHR42760:SF115">
    <property type="entry name" value="3-OXOACYL-[ACYL-CARRIER-PROTEIN] REDUCTASE FABG"/>
    <property type="match status" value="1"/>
</dbReference>
<dbReference type="Proteomes" id="UP001358417">
    <property type="component" value="Unassembled WGS sequence"/>
</dbReference>
<dbReference type="PROSITE" id="PS00061">
    <property type="entry name" value="ADH_SHORT"/>
    <property type="match status" value="1"/>
</dbReference>